<accession>A0A813BYZ7</accession>
<sequence>MERPAQCPTCGNIYMADSDFCRHCGRKRDAFDDFREFCTEIISAASENLCNYYEREIQHLTTDLVTCRTQLGRCAELLGQQLAKEQTYRDIIDKLSESSMRVLQNVSSPPPVDDAVKRQLHQMLEAMHHQSSSCWQDEIGQLHAHKELTENHLMTSAELQNQAEAVKKELENILALLKEPPVRTAKPQLPGYTPNAALAPPLGYSQGQAKNGGQAVPLPRVQPSNCGPSFTAGISGTGPWRCGAPADLAKPNAFHTQVGTAPGVDPARTKASDCMRSSMSRGAGSLLDEHIDPDYQPSEKEVEEYAEWLGMDLEKDRDLFWIARAGLKAPLPAPWKPCESEDGEIFYFNFETGESVWDHPCDEHYRKVYEKYKAKKEADRTPGNDDSKRSPQLGAP</sequence>
<dbReference type="Gene3D" id="3.30.1470.10">
    <property type="entry name" value="Photosystem I PsaD, reaction center subunit II"/>
    <property type="match status" value="1"/>
</dbReference>
<feature type="non-terminal residue" evidence="3">
    <location>
        <position position="1"/>
    </location>
</feature>
<dbReference type="PANTHER" id="PTHR21715:SF0">
    <property type="entry name" value="RH04127P"/>
    <property type="match status" value="1"/>
</dbReference>
<evidence type="ECO:0000259" key="2">
    <source>
        <dbReference type="PROSITE" id="PS50020"/>
    </source>
</evidence>
<proteinExistence type="predicted"/>
<evidence type="ECO:0000256" key="1">
    <source>
        <dbReference type="SAM" id="MobiDB-lite"/>
    </source>
</evidence>
<name>A0A813BYZ7_9DINO</name>
<dbReference type="SUPFAM" id="SSF51045">
    <property type="entry name" value="WW domain"/>
    <property type="match status" value="1"/>
</dbReference>
<comment type="caution">
    <text evidence="3">The sequence shown here is derived from an EMBL/GenBank/DDBJ whole genome shotgun (WGS) entry which is preliminary data.</text>
</comment>
<dbReference type="AlphaFoldDB" id="A0A813BYZ7"/>
<dbReference type="PANTHER" id="PTHR21715">
    <property type="entry name" value="RH04127P"/>
    <property type="match status" value="1"/>
</dbReference>
<dbReference type="Proteomes" id="UP000601435">
    <property type="component" value="Unassembled WGS sequence"/>
</dbReference>
<gene>
    <name evidence="3" type="primary">Cep164</name>
    <name evidence="3" type="ORF">SNEC2469_LOCUS32246</name>
</gene>
<dbReference type="SMART" id="SM00456">
    <property type="entry name" value="WW"/>
    <property type="match status" value="1"/>
</dbReference>
<dbReference type="PROSITE" id="PS50020">
    <property type="entry name" value="WW_DOMAIN_2"/>
    <property type="match status" value="1"/>
</dbReference>
<dbReference type="CDD" id="cd00201">
    <property type="entry name" value="WW"/>
    <property type="match status" value="1"/>
</dbReference>
<reference evidence="3" key="1">
    <citation type="submission" date="2021-02" db="EMBL/GenBank/DDBJ databases">
        <authorList>
            <person name="Dougan E. K."/>
            <person name="Rhodes N."/>
            <person name="Thang M."/>
            <person name="Chan C."/>
        </authorList>
    </citation>
    <scope>NUCLEOTIDE SEQUENCE</scope>
</reference>
<organism evidence="3 4">
    <name type="scientific">Symbiodinium necroappetens</name>
    <dbReference type="NCBI Taxonomy" id="1628268"/>
    <lineage>
        <taxon>Eukaryota</taxon>
        <taxon>Sar</taxon>
        <taxon>Alveolata</taxon>
        <taxon>Dinophyceae</taxon>
        <taxon>Suessiales</taxon>
        <taxon>Symbiodiniaceae</taxon>
        <taxon>Symbiodinium</taxon>
    </lineage>
</organism>
<dbReference type="Pfam" id="PF00397">
    <property type="entry name" value="WW"/>
    <property type="match status" value="1"/>
</dbReference>
<dbReference type="OrthoDB" id="6344460at2759"/>
<protein>
    <submittedName>
        <fullName evidence="3">Cep164 protein</fullName>
    </submittedName>
</protein>
<keyword evidence="4" id="KW-1185">Reference proteome</keyword>
<evidence type="ECO:0000313" key="3">
    <source>
        <dbReference type="EMBL" id="CAE7928982.1"/>
    </source>
</evidence>
<dbReference type="EMBL" id="CAJNJA010081041">
    <property type="protein sequence ID" value="CAE7928982.1"/>
    <property type="molecule type" value="Genomic_DNA"/>
</dbReference>
<dbReference type="InterPro" id="IPR001202">
    <property type="entry name" value="WW_dom"/>
</dbReference>
<feature type="region of interest" description="Disordered" evidence="1">
    <location>
        <begin position="374"/>
        <end position="396"/>
    </location>
</feature>
<dbReference type="InterPro" id="IPR036020">
    <property type="entry name" value="WW_dom_sf"/>
</dbReference>
<feature type="compositionally biased region" description="Basic and acidic residues" evidence="1">
    <location>
        <begin position="374"/>
        <end position="389"/>
    </location>
</feature>
<feature type="domain" description="WW" evidence="2">
    <location>
        <begin position="329"/>
        <end position="362"/>
    </location>
</feature>
<dbReference type="InterPro" id="IPR053233">
    <property type="entry name" value="ABRA-related"/>
</dbReference>
<evidence type="ECO:0000313" key="4">
    <source>
        <dbReference type="Proteomes" id="UP000601435"/>
    </source>
</evidence>